<keyword evidence="2" id="KW-0812">Transmembrane</keyword>
<comment type="caution">
    <text evidence="3">The sequence shown here is derived from an EMBL/GenBank/DDBJ whole genome shotgun (WGS) entry which is preliminary data.</text>
</comment>
<evidence type="ECO:0000256" key="1">
    <source>
        <dbReference type="ARBA" id="ARBA00023136"/>
    </source>
</evidence>
<dbReference type="InterPro" id="IPR004995">
    <property type="entry name" value="Spore_Ger"/>
</dbReference>
<dbReference type="Proteomes" id="UP000680045">
    <property type="component" value="Unassembled WGS sequence"/>
</dbReference>
<dbReference type="GO" id="GO:0016020">
    <property type="term" value="C:membrane"/>
    <property type="evidence" value="ECO:0007669"/>
    <property type="project" value="InterPro"/>
</dbReference>
<organism evidence="3 4">
    <name type="scientific">Peribacillus frigoritolerans</name>
    <dbReference type="NCBI Taxonomy" id="450367"/>
    <lineage>
        <taxon>Bacteria</taxon>
        <taxon>Bacillati</taxon>
        <taxon>Bacillota</taxon>
        <taxon>Bacilli</taxon>
        <taxon>Bacillales</taxon>
        <taxon>Bacillaceae</taxon>
        <taxon>Peribacillus</taxon>
    </lineage>
</organism>
<reference evidence="3" key="1">
    <citation type="submission" date="2021-04" db="EMBL/GenBank/DDBJ databases">
        <title>Whole genome sequencing of Enterococci isolates from hospitalized patients.</title>
        <authorList>
            <person name="Ogoti B.M."/>
            <person name="Onyambu F.G."/>
        </authorList>
    </citation>
    <scope>NUCLEOTIDE SEQUENCE</scope>
    <source>
        <strain evidence="3">242</strain>
    </source>
</reference>
<dbReference type="EMBL" id="JAGTPW010000082">
    <property type="protein sequence ID" value="MBR8646249.1"/>
    <property type="molecule type" value="Genomic_DNA"/>
</dbReference>
<protein>
    <submittedName>
        <fullName evidence="3">Spore germination protein</fullName>
    </submittedName>
</protein>
<evidence type="ECO:0000313" key="3">
    <source>
        <dbReference type="EMBL" id="MBR8646249.1"/>
    </source>
</evidence>
<accession>A0A941FNW5</accession>
<keyword evidence="1 2" id="KW-0472">Membrane</keyword>
<gene>
    <name evidence="3" type="ORF">KEH51_27970</name>
</gene>
<name>A0A941FNW5_9BACI</name>
<evidence type="ECO:0000256" key="2">
    <source>
        <dbReference type="SAM" id="Phobius"/>
    </source>
</evidence>
<proteinExistence type="predicted"/>
<dbReference type="AlphaFoldDB" id="A0A941FNW5"/>
<dbReference type="Pfam" id="PF03323">
    <property type="entry name" value="GerA"/>
    <property type="match status" value="1"/>
</dbReference>
<dbReference type="GO" id="GO:0009847">
    <property type="term" value="P:spore germination"/>
    <property type="evidence" value="ECO:0007669"/>
    <property type="project" value="InterPro"/>
</dbReference>
<sequence length="69" mass="8161">MVDGSPFALMAPTTMTMLLQSPDDYYERWVAGSFCVHFATFLYLLPYFFQGFIYPWSRSTLDCFRQVWP</sequence>
<feature type="transmembrane region" description="Helical" evidence="2">
    <location>
        <begin position="29"/>
        <end position="49"/>
    </location>
</feature>
<keyword evidence="2" id="KW-1133">Transmembrane helix</keyword>
<evidence type="ECO:0000313" key="4">
    <source>
        <dbReference type="Proteomes" id="UP000680045"/>
    </source>
</evidence>